<dbReference type="GO" id="GO:0008270">
    <property type="term" value="F:zinc ion binding"/>
    <property type="evidence" value="ECO:0007669"/>
    <property type="project" value="UniProtKB-KW"/>
</dbReference>
<evidence type="ECO:0000313" key="4">
    <source>
        <dbReference type="EMBL" id="CAL1384153.1"/>
    </source>
</evidence>
<dbReference type="Proteomes" id="UP001497516">
    <property type="component" value="Chromosome 4"/>
</dbReference>
<accession>A0AAV2EDZ4</accession>
<feature type="compositionally biased region" description="Basic and acidic residues" evidence="2">
    <location>
        <begin position="381"/>
        <end position="392"/>
    </location>
</feature>
<feature type="compositionally biased region" description="Basic and acidic residues" evidence="2">
    <location>
        <begin position="324"/>
        <end position="353"/>
    </location>
</feature>
<dbReference type="EMBL" id="OZ034817">
    <property type="protein sequence ID" value="CAL1384153.1"/>
    <property type="molecule type" value="Genomic_DNA"/>
</dbReference>
<dbReference type="PROSITE" id="PS50158">
    <property type="entry name" value="ZF_CCHC"/>
    <property type="match status" value="1"/>
</dbReference>
<dbReference type="PANTHER" id="PTHR31286:SF167">
    <property type="entry name" value="OS09G0268800 PROTEIN"/>
    <property type="match status" value="1"/>
</dbReference>
<evidence type="ECO:0000259" key="3">
    <source>
        <dbReference type="PROSITE" id="PS50158"/>
    </source>
</evidence>
<dbReference type="Pfam" id="PF14392">
    <property type="entry name" value="zf-CCHC_4"/>
    <property type="match status" value="1"/>
</dbReference>
<dbReference type="InterPro" id="IPR025558">
    <property type="entry name" value="DUF4283"/>
</dbReference>
<dbReference type="AlphaFoldDB" id="A0AAV2EDZ4"/>
<dbReference type="InterPro" id="IPR001878">
    <property type="entry name" value="Znf_CCHC"/>
</dbReference>
<gene>
    <name evidence="4" type="ORF">LTRI10_LOCUS25382</name>
</gene>
<dbReference type="Pfam" id="PF14111">
    <property type="entry name" value="DUF4283"/>
    <property type="match status" value="1"/>
</dbReference>
<dbReference type="InterPro" id="IPR040256">
    <property type="entry name" value="At4g02000-like"/>
</dbReference>
<feature type="region of interest" description="Disordered" evidence="2">
    <location>
        <begin position="1"/>
        <end position="28"/>
    </location>
</feature>
<organism evidence="4 5">
    <name type="scientific">Linum trigynum</name>
    <dbReference type="NCBI Taxonomy" id="586398"/>
    <lineage>
        <taxon>Eukaryota</taxon>
        <taxon>Viridiplantae</taxon>
        <taxon>Streptophyta</taxon>
        <taxon>Embryophyta</taxon>
        <taxon>Tracheophyta</taxon>
        <taxon>Spermatophyta</taxon>
        <taxon>Magnoliopsida</taxon>
        <taxon>eudicotyledons</taxon>
        <taxon>Gunneridae</taxon>
        <taxon>Pentapetalae</taxon>
        <taxon>rosids</taxon>
        <taxon>fabids</taxon>
        <taxon>Malpighiales</taxon>
        <taxon>Linaceae</taxon>
        <taxon>Linum</taxon>
    </lineage>
</organism>
<keyword evidence="5" id="KW-1185">Reference proteome</keyword>
<sequence length="486" mass="55441">MESTNVNPEPGKRNDVEVDGTNPTAGLEDQLNQITLEEEDEEPLDVEDVDVDVVRMEAVRHLGLVGRLLSDKEPNIKSMKYALTKAWGLKKSYQITELGNNLFAFQFLEMDDRNKVCYGGPWHYENNALLFTASWWIKKPTPADLHKMEIWIQVKEFPAELRTQSMAENIATRLGEFVFLRIRVSLSINNPLRKKIKLNVGGELLEFQIKYEKLPLFCHSCGRIGHIKTKCPQLAVDPYGFDLRTAPPGPRNWLSHRARKEESEIWRQLRRKFDMESSGSNSGKESQAQHEEKQAEMELNSKPKAKDPAPMDTWLETENQSPTGDDKEQREEPRKEARDLNTTEQGIKKHEAPVRVGAIKLFSQKESHEKGTNRVPGRVWKRQEQRRGREINQVKLTPQKRTMAAEGQERGEMEGGEAFQKKARTLSFDHMGVNPKDQGKEAMTEANGPEIAGETQSGKETTNERDTTKMVGGMEAPDKNQDRPAQ</sequence>
<feature type="compositionally biased region" description="Basic and acidic residues" evidence="2">
    <location>
        <begin position="363"/>
        <end position="372"/>
    </location>
</feature>
<proteinExistence type="predicted"/>
<feature type="domain" description="CCHC-type" evidence="3">
    <location>
        <begin position="218"/>
        <end position="233"/>
    </location>
</feature>
<feature type="compositionally biased region" description="Polar residues" evidence="2">
    <location>
        <begin position="277"/>
        <end position="286"/>
    </location>
</feature>
<feature type="compositionally biased region" description="Basic and acidic residues" evidence="2">
    <location>
        <begin position="476"/>
        <end position="486"/>
    </location>
</feature>
<evidence type="ECO:0000313" key="5">
    <source>
        <dbReference type="Proteomes" id="UP001497516"/>
    </source>
</evidence>
<keyword evidence="1" id="KW-0862">Zinc</keyword>
<keyword evidence="1" id="KW-0479">Metal-binding</keyword>
<name>A0AAV2EDZ4_9ROSI</name>
<dbReference type="GO" id="GO:0003676">
    <property type="term" value="F:nucleic acid binding"/>
    <property type="evidence" value="ECO:0007669"/>
    <property type="project" value="InterPro"/>
</dbReference>
<evidence type="ECO:0000256" key="1">
    <source>
        <dbReference type="PROSITE-ProRule" id="PRU00047"/>
    </source>
</evidence>
<feature type="compositionally biased region" description="Basic and acidic residues" evidence="2">
    <location>
        <begin position="287"/>
        <end position="309"/>
    </location>
</feature>
<dbReference type="InterPro" id="IPR025836">
    <property type="entry name" value="Zn_knuckle_CX2CX4HX4C"/>
</dbReference>
<evidence type="ECO:0000256" key="2">
    <source>
        <dbReference type="SAM" id="MobiDB-lite"/>
    </source>
</evidence>
<protein>
    <recommendedName>
        <fullName evidence="3">CCHC-type domain-containing protein</fullName>
    </recommendedName>
</protein>
<feature type="region of interest" description="Disordered" evidence="2">
    <location>
        <begin position="430"/>
        <end position="486"/>
    </location>
</feature>
<keyword evidence="1" id="KW-0863">Zinc-finger</keyword>
<reference evidence="4 5" key="1">
    <citation type="submission" date="2024-04" db="EMBL/GenBank/DDBJ databases">
        <authorList>
            <person name="Fracassetti M."/>
        </authorList>
    </citation>
    <scope>NUCLEOTIDE SEQUENCE [LARGE SCALE GENOMIC DNA]</scope>
</reference>
<dbReference type="PANTHER" id="PTHR31286">
    <property type="entry name" value="GLYCINE-RICH CELL WALL STRUCTURAL PROTEIN 1.8-LIKE"/>
    <property type="match status" value="1"/>
</dbReference>
<feature type="region of interest" description="Disordered" evidence="2">
    <location>
        <begin position="273"/>
        <end position="418"/>
    </location>
</feature>